<evidence type="ECO:0000256" key="1">
    <source>
        <dbReference type="SAM" id="Phobius"/>
    </source>
</evidence>
<dbReference type="Proteomes" id="UP000789396">
    <property type="component" value="Unassembled WGS sequence"/>
</dbReference>
<evidence type="ECO:0000313" key="2">
    <source>
        <dbReference type="EMBL" id="CAG8790064.1"/>
    </source>
</evidence>
<comment type="caution">
    <text evidence="2">The sequence shown here is derived from an EMBL/GenBank/DDBJ whole genome shotgun (WGS) entry which is preliminary data.</text>
</comment>
<dbReference type="EMBL" id="CAJVPZ010060309">
    <property type="protein sequence ID" value="CAG8790064.1"/>
    <property type="molecule type" value="Genomic_DNA"/>
</dbReference>
<reference evidence="2" key="1">
    <citation type="submission" date="2021-06" db="EMBL/GenBank/DDBJ databases">
        <authorList>
            <person name="Kallberg Y."/>
            <person name="Tangrot J."/>
            <person name="Rosling A."/>
        </authorList>
    </citation>
    <scope>NUCLEOTIDE SEQUENCE</scope>
    <source>
        <strain evidence="2">IN212</strain>
    </source>
</reference>
<gene>
    <name evidence="2" type="ORF">RFULGI_LOCUS16654</name>
</gene>
<feature type="non-terminal residue" evidence="2">
    <location>
        <position position="1"/>
    </location>
</feature>
<keyword evidence="1" id="KW-1133">Transmembrane helix</keyword>
<feature type="transmembrane region" description="Helical" evidence="1">
    <location>
        <begin position="102"/>
        <end position="122"/>
    </location>
</feature>
<sequence>DNKTWLLEYLRYHWVPNNSSSYSSSNNNTLPPGSFINPLDYIDLTIVNTANAESNTSFSCIDNSSILLQLTVNYARPWNVNSPNLQNQPPQRDKTPTYSSQAVAVIVVIIIIFSLISVGCCIRKFNSTLRPTDFNRSSRDSRNVGGNVGGRVRRTASILVGGGGGLTRENS</sequence>
<dbReference type="AlphaFoldDB" id="A0A9N9JSK5"/>
<evidence type="ECO:0000313" key="3">
    <source>
        <dbReference type="Proteomes" id="UP000789396"/>
    </source>
</evidence>
<keyword evidence="1" id="KW-0812">Transmembrane</keyword>
<keyword evidence="1" id="KW-0472">Membrane</keyword>
<organism evidence="2 3">
    <name type="scientific">Racocetra fulgida</name>
    <dbReference type="NCBI Taxonomy" id="60492"/>
    <lineage>
        <taxon>Eukaryota</taxon>
        <taxon>Fungi</taxon>
        <taxon>Fungi incertae sedis</taxon>
        <taxon>Mucoromycota</taxon>
        <taxon>Glomeromycotina</taxon>
        <taxon>Glomeromycetes</taxon>
        <taxon>Diversisporales</taxon>
        <taxon>Gigasporaceae</taxon>
        <taxon>Racocetra</taxon>
    </lineage>
</organism>
<name>A0A9N9JSK5_9GLOM</name>
<proteinExistence type="predicted"/>
<accession>A0A9N9JSK5</accession>
<keyword evidence="3" id="KW-1185">Reference proteome</keyword>
<feature type="non-terminal residue" evidence="2">
    <location>
        <position position="171"/>
    </location>
</feature>
<protein>
    <submittedName>
        <fullName evidence="2">11818_t:CDS:1</fullName>
    </submittedName>
</protein>